<feature type="non-terminal residue" evidence="2">
    <location>
        <position position="484"/>
    </location>
</feature>
<accession>A0A6J4R3I9</accession>
<feature type="region of interest" description="Disordered" evidence="1">
    <location>
        <begin position="436"/>
        <end position="484"/>
    </location>
</feature>
<proteinExistence type="predicted"/>
<sequence length="484" mass="52962">ERSESEADSECTGGTPGRRGRFDARPCGLLAADRPGRRLDLLVTRDGGPGPGGGPLFAHTGQAKQVRIETEHLPHGGCVLVGCGVGRCCAISPRRGHGSGRRVLQLHGRFHDHRGLNGHSGRALTRLAALAQPESVDRGYRHHRAVRGHRAGGWVRRHPALLGRGGDAGAGADYPTHSGHGQGAVLRLRWPYVGRGRRPAPGRDGNVRRGQLRAKHGLDRRVLYRLRLRSSLRLLGRRVCDHGWDGAGRHELHHLLHSGPARFGACSRQRRAGHLPRGDPREYDVDNRRSSRLRPQLFVGHSLPRSPVPERKSYHGDRLQHDGLERLAPVLRCVARADHGRRRLRGLDGRGHESDPGLPAFAQRRTGDLSPGPPAGRHPPRVGRQGVARTDSGRGPRLLLRVRGNRGRWHSPHRHAPGSRGPGFWIGLLVREHHRHVPRRSRDLAVLRGSSRNGQDYPRHLDAPGTPGALHGSGAAQPGILASL</sequence>
<protein>
    <submittedName>
        <fullName evidence="2">Trk potassium uptake system protein TrkH</fullName>
    </submittedName>
</protein>
<gene>
    <name evidence="2" type="ORF">AVDCRST_MAG58-1793</name>
</gene>
<dbReference type="EMBL" id="CADCVF010000040">
    <property type="protein sequence ID" value="CAA9457917.1"/>
    <property type="molecule type" value="Genomic_DNA"/>
</dbReference>
<feature type="region of interest" description="Disordered" evidence="1">
    <location>
        <begin position="1"/>
        <end position="23"/>
    </location>
</feature>
<name>A0A6J4R3I9_9ACTN</name>
<feature type="compositionally biased region" description="Basic and acidic residues" evidence="1">
    <location>
        <begin position="276"/>
        <end position="289"/>
    </location>
</feature>
<evidence type="ECO:0000256" key="1">
    <source>
        <dbReference type="SAM" id="MobiDB-lite"/>
    </source>
</evidence>
<feature type="compositionally biased region" description="Basic residues" evidence="1">
    <location>
        <begin position="403"/>
        <end position="417"/>
    </location>
</feature>
<evidence type="ECO:0000313" key="2">
    <source>
        <dbReference type="EMBL" id="CAA9457917.1"/>
    </source>
</evidence>
<feature type="region of interest" description="Disordered" evidence="1">
    <location>
        <begin position="270"/>
        <end position="290"/>
    </location>
</feature>
<reference evidence="2" key="1">
    <citation type="submission" date="2020-02" db="EMBL/GenBank/DDBJ databases">
        <authorList>
            <person name="Meier V. D."/>
        </authorList>
    </citation>
    <scope>NUCLEOTIDE SEQUENCE</scope>
    <source>
        <strain evidence="2">AVDCRST_MAG58</strain>
    </source>
</reference>
<organism evidence="2">
    <name type="scientific">uncultured Rubrobacteraceae bacterium</name>
    <dbReference type="NCBI Taxonomy" id="349277"/>
    <lineage>
        <taxon>Bacteria</taxon>
        <taxon>Bacillati</taxon>
        <taxon>Actinomycetota</taxon>
        <taxon>Rubrobacteria</taxon>
        <taxon>Rubrobacterales</taxon>
        <taxon>Rubrobacteraceae</taxon>
        <taxon>environmental samples</taxon>
    </lineage>
</organism>
<dbReference type="AlphaFoldDB" id="A0A6J4R3I9"/>
<feature type="compositionally biased region" description="Low complexity" evidence="1">
    <location>
        <begin position="393"/>
        <end position="402"/>
    </location>
</feature>
<feature type="non-terminal residue" evidence="2">
    <location>
        <position position="1"/>
    </location>
</feature>
<feature type="region of interest" description="Disordered" evidence="1">
    <location>
        <begin position="344"/>
        <end position="420"/>
    </location>
</feature>
<feature type="compositionally biased region" description="Basic and acidic residues" evidence="1">
    <location>
        <begin position="345"/>
        <end position="355"/>
    </location>
</feature>